<evidence type="ECO:0000256" key="1">
    <source>
        <dbReference type="SAM" id="Phobius"/>
    </source>
</evidence>
<keyword evidence="1" id="KW-1133">Transmembrane helix</keyword>
<keyword evidence="1" id="KW-0812">Transmembrane</keyword>
<feature type="transmembrane region" description="Helical" evidence="1">
    <location>
        <begin position="290"/>
        <end position="312"/>
    </location>
</feature>
<feature type="transmembrane region" description="Helical" evidence="1">
    <location>
        <begin position="319"/>
        <end position="340"/>
    </location>
</feature>
<dbReference type="Proteomes" id="UP000295484">
    <property type="component" value="Unassembled WGS sequence"/>
</dbReference>
<feature type="transmembrane region" description="Helical" evidence="1">
    <location>
        <begin position="360"/>
        <end position="383"/>
    </location>
</feature>
<feature type="transmembrane region" description="Helical" evidence="1">
    <location>
        <begin position="171"/>
        <end position="189"/>
    </location>
</feature>
<organism evidence="2 3">
    <name type="scientific">Rhodovulum visakhapatnamense</name>
    <dbReference type="NCBI Taxonomy" id="364297"/>
    <lineage>
        <taxon>Bacteria</taxon>
        <taxon>Pseudomonadati</taxon>
        <taxon>Pseudomonadota</taxon>
        <taxon>Alphaproteobacteria</taxon>
        <taxon>Rhodobacterales</taxon>
        <taxon>Paracoccaceae</taxon>
        <taxon>Rhodovulum</taxon>
    </lineage>
</organism>
<dbReference type="RefSeq" id="WP_134077692.1">
    <property type="nucleotide sequence ID" value="NZ_SOEB01000008.1"/>
</dbReference>
<dbReference type="Pfam" id="PF03594">
    <property type="entry name" value="BenE"/>
    <property type="match status" value="1"/>
</dbReference>
<feature type="transmembrane region" description="Helical" evidence="1">
    <location>
        <begin position="236"/>
        <end position="258"/>
    </location>
</feature>
<feature type="transmembrane region" description="Helical" evidence="1">
    <location>
        <begin position="44"/>
        <end position="62"/>
    </location>
</feature>
<feature type="transmembrane region" description="Helical" evidence="1">
    <location>
        <begin position="93"/>
        <end position="111"/>
    </location>
</feature>
<dbReference type="PANTHER" id="PTHR30199">
    <property type="entry name" value="MFS FAMILY TRANSPORTER, PREDICTED SUBSTRATE BENZOATE"/>
    <property type="match status" value="1"/>
</dbReference>
<accession>A0A4R8FSM8</accession>
<dbReference type="AlphaFoldDB" id="A0A4R8FSM8"/>
<proteinExistence type="predicted"/>
<dbReference type="GO" id="GO:0042925">
    <property type="term" value="F:benzoate transmembrane transporter activity"/>
    <property type="evidence" value="ECO:0007669"/>
    <property type="project" value="InterPro"/>
</dbReference>
<gene>
    <name evidence="2" type="ORF">EV657_10840</name>
</gene>
<feature type="transmembrane region" description="Helical" evidence="1">
    <location>
        <begin position="7"/>
        <end position="32"/>
    </location>
</feature>
<evidence type="ECO:0000313" key="2">
    <source>
        <dbReference type="EMBL" id="TDX29621.1"/>
    </source>
</evidence>
<dbReference type="InterPro" id="IPR004711">
    <property type="entry name" value="Benzoate_Transporter"/>
</dbReference>
<keyword evidence="1" id="KW-0472">Membrane</keyword>
<comment type="caution">
    <text evidence="2">The sequence shown here is derived from an EMBL/GenBank/DDBJ whole genome shotgun (WGS) entry which is preliminary data.</text>
</comment>
<feature type="transmembrane region" description="Helical" evidence="1">
    <location>
        <begin position="201"/>
        <end position="224"/>
    </location>
</feature>
<evidence type="ECO:0000313" key="3">
    <source>
        <dbReference type="Proteomes" id="UP000295484"/>
    </source>
</evidence>
<sequence length="397" mass="40594">MIFGLKISHLVAGFIAVLLGYTSSVAIIFQAIDVLGASQAQANSWMLALGLGMGASGLILSLRYRMPILTAWSTPGAALLVISLDGVPMNEAIGAFVFCGLLLTLTGLTGWFEKLSHLIPDGIGNAMLAGILFQFGLGIFASTEDNLPLVAVMGAVYLAGRRLFPRFAIPAVLLAGCLFCAVTGAFDSGAAVDLSLARPAFVMPALSLPVLIGVGLPLFIVTMASQNTPGIVTLKAAGYAPPVSACVTVTGLTTLLLAPFGGYAFNLAAITAAICAGPEADEDPDTRYRAVVVAGLLYCLVGLMGAAVISLFLIAPKALVVTVAGLALLNTIGTSLHAALAAPERREAALVTFMTTVSGIGFLGIGAPFWALLLGIGTGAVLAPRRSRAAAPDRRPA</sequence>
<name>A0A4R8FSM8_9RHOB</name>
<protein>
    <submittedName>
        <fullName evidence="2">Benzoate membrane transport protein</fullName>
    </submittedName>
</protein>
<dbReference type="PANTHER" id="PTHR30199:SF0">
    <property type="entry name" value="INNER MEMBRANE PROTEIN YDCO"/>
    <property type="match status" value="1"/>
</dbReference>
<dbReference type="NCBIfam" id="TIGR00843">
    <property type="entry name" value="benE"/>
    <property type="match status" value="1"/>
</dbReference>
<feature type="transmembrane region" description="Helical" evidence="1">
    <location>
        <begin position="123"/>
        <end position="141"/>
    </location>
</feature>
<dbReference type="EMBL" id="SOEB01000008">
    <property type="protein sequence ID" value="TDX29621.1"/>
    <property type="molecule type" value="Genomic_DNA"/>
</dbReference>
<dbReference type="GO" id="GO:0005886">
    <property type="term" value="C:plasma membrane"/>
    <property type="evidence" value="ECO:0007669"/>
    <property type="project" value="TreeGrafter"/>
</dbReference>
<reference evidence="2 3" key="1">
    <citation type="submission" date="2019-03" db="EMBL/GenBank/DDBJ databases">
        <title>Genomic Encyclopedia of Type Strains, Phase IV (KMG-IV): sequencing the most valuable type-strain genomes for metagenomic binning, comparative biology and taxonomic classification.</title>
        <authorList>
            <person name="Goeker M."/>
        </authorList>
    </citation>
    <scope>NUCLEOTIDE SEQUENCE [LARGE SCALE GENOMIC DNA]</scope>
    <source>
        <strain evidence="2 3">JA181</strain>
    </source>
</reference>